<gene>
    <name evidence="3" type="ORF">DXN04_33415</name>
</gene>
<proteinExistence type="predicted"/>
<accession>A0A3E1NNH7</accession>
<evidence type="ECO:0000256" key="2">
    <source>
        <dbReference type="SAM" id="SignalP"/>
    </source>
</evidence>
<reference evidence="3 4" key="1">
    <citation type="submission" date="2018-08" db="EMBL/GenBank/DDBJ databases">
        <title>Chitinophaga sp. K20C18050901, a novel bacterium isolated from forest soil.</title>
        <authorList>
            <person name="Wang C."/>
        </authorList>
    </citation>
    <scope>NUCLEOTIDE SEQUENCE [LARGE SCALE GENOMIC DNA]</scope>
    <source>
        <strain evidence="3 4">K20C18050901</strain>
    </source>
</reference>
<sequence length="380" mass="42162">MKNIRWILIIIFTLSAVNTFAQYADDNVTVNDSRKSKDPFKGKNKAQDLDSGKITKISLPDPDINPDEKTAIAINVSGIQIINEVGDSTILGYVQTGMFNKWKPAALANPFTEYLQSYVDQRYHSIYKKEGAQLVIVIQEVRIGERTFSMSERSFLHFKAISFAGDNSGKFTQIGALDTILTKGGMDVTHKHGENIIAALQILLARTPVQSPETYTLSELKEKAAARYNVPALQAKEHADGIYLTFKDFLADKPSVTDIEYENDNNIIRFYHKDSSGNKIYVDKFWGVRKSGALLKQYDYGALIPIEQKQNSIYLTNYLSMSRRNNNAIIWGAAGGGMLGAAIAGTIAAGTMPLVENVPYIKKKAPYATRVDIETGELAL</sequence>
<feature type="signal peptide" evidence="2">
    <location>
        <begin position="1"/>
        <end position="23"/>
    </location>
</feature>
<evidence type="ECO:0000313" key="4">
    <source>
        <dbReference type="Proteomes" id="UP000261174"/>
    </source>
</evidence>
<keyword evidence="1" id="KW-0472">Membrane</keyword>
<keyword evidence="1" id="KW-0812">Transmembrane</keyword>
<keyword evidence="4" id="KW-1185">Reference proteome</keyword>
<dbReference type="AlphaFoldDB" id="A0A3E1NNH7"/>
<comment type="caution">
    <text evidence="3">The sequence shown here is derived from an EMBL/GenBank/DDBJ whole genome shotgun (WGS) entry which is preliminary data.</text>
</comment>
<name>A0A3E1NNH7_9BACT</name>
<keyword evidence="2" id="KW-0732">Signal</keyword>
<evidence type="ECO:0000313" key="3">
    <source>
        <dbReference type="EMBL" id="RFM29348.1"/>
    </source>
</evidence>
<organism evidence="3 4">
    <name type="scientific">Chitinophaga silvisoli</name>
    <dbReference type="NCBI Taxonomy" id="2291814"/>
    <lineage>
        <taxon>Bacteria</taxon>
        <taxon>Pseudomonadati</taxon>
        <taxon>Bacteroidota</taxon>
        <taxon>Chitinophagia</taxon>
        <taxon>Chitinophagales</taxon>
        <taxon>Chitinophagaceae</taxon>
        <taxon>Chitinophaga</taxon>
    </lineage>
</organism>
<dbReference type="Proteomes" id="UP000261174">
    <property type="component" value="Unassembled WGS sequence"/>
</dbReference>
<keyword evidence="1" id="KW-1133">Transmembrane helix</keyword>
<feature type="transmembrane region" description="Helical" evidence="1">
    <location>
        <begin position="329"/>
        <end position="355"/>
    </location>
</feature>
<dbReference type="OrthoDB" id="662107at2"/>
<dbReference type="RefSeq" id="WP_116857771.1">
    <property type="nucleotide sequence ID" value="NZ_QTJV01000022.1"/>
</dbReference>
<dbReference type="EMBL" id="QTJV01000022">
    <property type="protein sequence ID" value="RFM29348.1"/>
    <property type="molecule type" value="Genomic_DNA"/>
</dbReference>
<evidence type="ECO:0000256" key="1">
    <source>
        <dbReference type="SAM" id="Phobius"/>
    </source>
</evidence>
<protein>
    <submittedName>
        <fullName evidence="3">Uncharacterized protein</fullName>
    </submittedName>
</protein>
<feature type="chain" id="PRO_5017713219" evidence="2">
    <location>
        <begin position="24"/>
        <end position="380"/>
    </location>
</feature>